<gene>
    <name evidence="2" type="ORF">PDENDC454_12670</name>
</gene>
<keyword evidence="1" id="KW-0812">Transmembrane</keyword>
<dbReference type="AlphaFoldDB" id="H3SG79"/>
<comment type="caution">
    <text evidence="2">The sequence shown here is derived from an EMBL/GenBank/DDBJ whole genome shotgun (WGS) entry which is preliminary data.</text>
</comment>
<dbReference type="PATRIC" id="fig|1131935.3.peg.2614"/>
<feature type="transmembrane region" description="Helical" evidence="1">
    <location>
        <begin position="330"/>
        <end position="347"/>
    </location>
</feature>
<feature type="transmembrane region" description="Helical" evidence="1">
    <location>
        <begin position="362"/>
        <end position="380"/>
    </location>
</feature>
<evidence type="ECO:0000256" key="1">
    <source>
        <dbReference type="SAM" id="Phobius"/>
    </source>
</evidence>
<evidence type="ECO:0000313" key="2">
    <source>
        <dbReference type="EMBL" id="EHQ61889.1"/>
    </source>
</evidence>
<evidence type="ECO:0000313" key="3">
    <source>
        <dbReference type="Proteomes" id="UP000003900"/>
    </source>
</evidence>
<keyword evidence="3" id="KW-1185">Reference proteome</keyword>
<feature type="transmembrane region" description="Helical" evidence="1">
    <location>
        <begin position="52"/>
        <end position="74"/>
    </location>
</feature>
<feature type="transmembrane region" description="Helical" evidence="1">
    <location>
        <begin position="299"/>
        <end position="318"/>
    </location>
</feature>
<organism evidence="2 3">
    <name type="scientific">Paenibacillus dendritiformis C454</name>
    <dbReference type="NCBI Taxonomy" id="1131935"/>
    <lineage>
        <taxon>Bacteria</taxon>
        <taxon>Bacillati</taxon>
        <taxon>Bacillota</taxon>
        <taxon>Bacilli</taxon>
        <taxon>Bacillales</taxon>
        <taxon>Paenibacillaceae</taxon>
        <taxon>Paenibacillus</taxon>
    </lineage>
</organism>
<dbReference type="EMBL" id="AHKH01000028">
    <property type="protein sequence ID" value="EHQ61889.1"/>
    <property type="molecule type" value="Genomic_DNA"/>
</dbReference>
<dbReference type="OrthoDB" id="2521336at2"/>
<keyword evidence="1" id="KW-1133">Transmembrane helix</keyword>
<reference evidence="2 3" key="1">
    <citation type="journal article" date="2012" name="J. Bacteriol.">
        <title>Genome Sequence of the Pattern-Forming Social Bacterium Paenibacillus dendritiformis C454 Chiral Morphotype.</title>
        <authorList>
            <person name="Sirota-Madi A."/>
            <person name="Olender T."/>
            <person name="Helman Y."/>
            <person name="Brainis I."/>
            <person name="Finkelshtein A."/>
            <person name="Roth D."/>
            <person name="Hagai E."/>
            <person name="Leshkowitz D."/>
            <person name="Brodsky L."/>
            <person name="Galatenko V."/>
            <person name="Nikolaev V."/>
            <person name="Gutnick D.L."/>
            <person name="Lancet D."/>
            <person name="Ben-Jacob E."/>
        </authorList>
    </citation>
    <scope>NUCLEOTIDE SEQUENCE [LARGE SCALE GENOMIC DNA]</scope>
    <source>
        <strain evidence="2 3">C454</strain>
    </source>
</reference>
<proteinExistence type="predicted"/>
<dbReference type="RefSeq" id="WP_006677033.1">
    <property type="nucleotide sequence ID" value="NZ_AHKH01000028.1"/>
</dbReference>
<sequence>MRTTELIHELRQPKIQPWYWILMWEVYFVVVLAGLAMLIGPFLLLYGWRNGWVYASFLLTVPGFFIVRGTVRLWGEQLWMNRHRDTYRLYPDRVEYEAWDLASREKREGAIALADIRRVRYGYSVLEGYHLYKPSKFTEQVPQFGMVRTLTLEYSDGWKPGKLSIPMMRNDDILAWLAQFRSGHIPLYYSTTVHGLKGMFVAGQEDLIEEEGPAGAEAAWPEDLCQVDCGFHQYVDSLEPVEEEEPAPDGASASSITQTYRFGKIGWGAYGMLLLQGVLLYGIVAAADQGYLTEEMYRHAAYKAIAAGIMLLFGFLFYQRVRIQHWMQLISYPLLNFALYLVGGAILCGDEGTPSYGAWDEIATAALLYIAISWLPYLIFRNRRNRAEQQQAAHPGL</sequence>
<protein>
    <submittedName>
        <fullName evidence="2">Uncharacterized protein</fullName>
    </submittedName>
</protein>
<accession>H3SG79</accession>
<feature type="transmembrane region" description="Helical" evidence="1">
    <location>
        <begin position="21"/>
        <end position="46"/>
    </location>
</feature>
<name>H3SG79_9BACL</name>
<dbReference type="Proteomes" id="UP000003900">
    <property type="component" value="Unassembled WGS sequence"/>
</dbReference>
<keyword evidence="1" id="KW-0472">Membrane</keyword>
<feature type="transmembrane region" description="Helical" evidence="1">
    <location>
        <begin position="267"/>
        <end position="287"/>
    </location>
</feature>